<dbReference type="Proteomes" id="UP000027180">
    <property type="component" value="Plasmid pRetIE4771e"/>
</dbReference>
<evidence type="ECO:0000313" key="6">
    <source>
        <dbReference type="Proteomes" id="UP000027180"/>
    </source>
</evidence>
<keyword evidence="5" id="KW-0614">Plasmid</keyword>
<dbReference type="PANTHER" id="PTHR43537:SF45">
    <property type="entry name" value="GNTR FAMILY REGULATORY PROTEIN"/>
    <property type="match status" value="1"/>
</dbReference>
<evidence type="ECO:0000313" key="5">
    <source>
        <dbReference type="EMBL" id="AIC31556.1"/>
    </source>
</evidence>
<dbReference type="Pfam" id="PF00392">
    <property type="entry name" value="GntR"/>
    <property type="match status" value="1"/>
</dbReference>
<dbReference type="AlphaFoldDB" id="A0A060IJ26"/>
<dbReference type="KEGG" id="rei:IE4771_PE00332"/>
<keyword evidence="2" id="KW-0238">DNA-binding</keyword>
<sequence>MRQASEIDALVVPTSQEAGRRPRRVTTAGVIYERLYADIVSLRMPPGLFLQEKRIADEFGVSRTPVREALLRLSEGGLVDIFPQSGTVVSRVPVSAIPEAVIVRKALEGTTAEMAAQTATAADVARLDAIIARQRAHAAVGNASSFHEEDEAFHEAIAQISGYPGIWGILKTVKVQIDRARRLTLPALGRMGNVVSEHMIIRDALAAHDAAAARSAMIHHLSAVIPDVDELRSRYPDYFC</sequence>
<dbReference type="SUPFAM" id="SSF46785">
    <property type="entry name" value="Winged helix' DNA-binding domain"/>
    <property type="match status" value="1"/>
</dbReference>
<evidence type="ECO:0000259" key="4">
    <source>
        <dbReference type="PROSITE" id="PS50949"/>
    </source>
</evidence>
<gene>
    <name evidence="5" type="ORF">IE4771_PE00332</name>
</gene>
<dbReference type="PANTHER" id="PTHR43537">
    <property type="entry name" value="TRANSCRIPTIONAL REGULATOR, GNTR FAMILY"/>
    <property type="match status" value="1"/>
</dbReference>
<dbReference type="SUPFAM" id="SSF48008">
    <property type="entry name" value="GntR ligand-binding domain-like"/>
    <property type="match status" value="1"/>
</dbReference>
<name>A0A060IJ26_RHIET</name>
<dbReference type="EMBL" id="CP006991">
    <property type="protein sequence ID" value="AIC31556.1"/>
    <property type="molecule type" value="Genomic_DNA"/>
</dbReference>
<dbReference type="InterPro" id="IPR011711">
    <property type="entry name" value="GntR_C"/>
</dbReference>
<organism evidence="5 6">
    <name type="scientific">Rhizobium etli bv. mimosae str. IE4771</name>
    <dbReference type="NCBI Taxonomy" id="1432050"/>
    <lineage>
        <taxon>Bacteria</taxon>
        <taxon>Pseudomonadati</taxon>
        <taxon>Pseudomonadota</taxon>
        <taxon>Alphaproteobacteria</taxon>
        <taxon>Hyphomicrobiales</taxon>
        <taxon>Rhizobiaceae</taxon>
        <taxon>Rhizobium/Agrobacterium group</taxon>
        <taxon>Rhizobium</taxon>
    </lineage>
</organism>
<dbReference type="InterPro" id="IPR000524">
    <property type="entry name" value="Tscrpt_reg_HTH_GntR"/>
</dbReference>
<reference evidence="5 6" key="1">
    <citation type="submission" date="2013-12" db="EMBL/GenBank/DDBJ databases">
        <title>Complete genome sequence of Rhizobium etli bv. mimosae IE4771.</title>
        <authorList>
            <person name="Bustos P."/>
            <person name="Santamaria R.I."/>
            <person name="Lozano L."/>
            <person name="Ormeno-Orrillo E."/>
            <person name="Rogel M.A."/>
            <person name="Romero D."/>
            <person name="Cevallos M.A."/>
            <person name="Martinez-Romero E."/>
            <person name="Gonzalez V."/>
        </authorList>
    </citation>
    <scope>NUCLEOTIDE SEQUENCE [LARGE SCALE GENOMIC DNA]</scope>
    <source>
        <strain evidence="5 6">IE4771</strain>
        <plasmid evidence="6">Plasmid pRetIE4771e</plasmid>
    </source>
</reference>
<dbReference type="InterPro" id="IPR008920">
    <property type="entry name" value="TF_FadR/GntR_C"/>
</dbReference>
<dbReference type="OrthoDB" id="9788098at2"/>
<proteinExistence type="predicted"/>
<dbReference type="Gene3D" id="1.10.10.10">
    <property type="entry name" value="Winged helix-like DNA-binding domain superfamily/Winged helix DNA-binding domain"/>
    <property type="match status" value="1"/>
</dbReference>
<dbReference type="SMART" id="SM00895">
    <property type="entry name" value="FCD"/>
    <property type="match status" value="1"/>
</dbReference>
<accession>A0A060IJ26</accession>
<dbReference type="InterPro" id="IPR036388">
    <property type="entry name" value="WH-like_DNA-bd_sf"/>
</dbReference>
<keyword evidence="3" id="KW-0804">Transcription</keyword>
<evidence type="ECO:0000256" key="2">
    <source>
        <dbReference type="ARBA" id="ARBA00023125"/>
    </source>
</evidence>
<geneLocation type="plasmid" evidence="5 6">
    <name>pRetIE4771e</name>
</geneLocation>
<dbReference type="GO" id="GO:0003677">
    <property type="term" value="F:DNA binding"/>
    <property type="evidence" value="ECO:0007669"/>
    <property type="project" value="UniProtKB-KW"/>
</dbReference>
<dbReference type="Gene3D" id="1.20.120.530">
    <property type="entry name" value="GntR ligand-binding domain-like"/>
    <property type="match status" value="1"/>
</dbReference>
<evidence type="ECO:0000256" key="3">
    <source>
        <dbReference type="ARBA" id="ARBA00023163"/>
    </source>
</evidence>
<dbReference type="PRINTS" id="PR00035">
    <property type="entry name" value="HTHGNTR"/>
</dbReference>
<keyword evidence="1" id="KW-0805">Transcription regulation</keyword>
<dbReference type="PROSITE" id="PS50949">
    <property type="entry name" value="HTH_GNTR"/>
    <property type="match status" value="1"/>
</dbReference>
<protein>
    <submittedName>
        <fullName evidence="5">GntR family transcriptional regulator protein</fullName>
    </submittedName>
</protein>
<dbReference type="SMART" id="SM00345">
    <property type="entry name" value="HTH_GNTR"/>
    <property type="match status" value="1"/>
</dbReference>
<dbReference type="CDD" id="cd07377">
    <property type="entry name" value="WHTH_GntR"/>
    <property type="match status" value="1"/>
</dbReference>
<dbReference type="InterPro" id="IPR036390">
    <property type="entry name" value="WH_DNA-bd_sf"/>
</dbReference>
<evidence type="ECO:0000256" key="1">
    <source>
        <dbReference type="ARBA" id="ARBA00023015"/>
    </source>
</evidence>
<feature type="domain" description="HTH gntR-type" evidence="4">
    <location>
        <begin position="25"/>
        <end position="92"/>
    </location>
</feature>
<dbReference type="HOGENOM" id="CLU_017584_5_2_5"/>
<dbReference type="GO" id="GO:0003700">
    <property type="term" value="F:DNA-binding transcription factor activity"/>
    <property type="evidence" value="ECO:0007669"/>
    <property type="project" value="InterPro"/>
</dbReference>
<dbReference type="RefSeq" id="WP_040142871.1">
    <property type="nucleotide sequence ID" value="NZ_CP006991.1"/>
</dbReference>
<dbReference type="Pfam" id="PF07729">
    <property type="entry name" value="FCD"/>
    <property type="match status" value="1"/>
</dbReference>